<evidence type="ECO:0000313" key="8">
    <source>
        <dbReference type="Proteomes" id="UP000476176"/>
    </source>
</evidence>
<organism evidence="3 6">
    <name type="scientific">Phytophthora fragariae</name>
    <dbReference type="NCBI Taxonomy" id="53985"/>
    <lineage>
        <taxon>Eukaryota</taxon>
        <taxon>Sar</taxon>
        <taxon>Stramenopiles</taxon>
        <taxon>Oomycota</taxon>
        <taxon>Peronosporomycetes</taxon>
        <taxon>Peronosporales</taxon>
        <taxon>Peronosporaceae</taxon>
        <taxon>Phytophthora</taxon>
    </lineage>
</organism>
<dbReference type="Proteomes" id="UP000476176">
    <property type="component" value="Unassembled WGS sequence"/>
</dbReference>
<proteinExistence type="predicted"/>
<evidence type="ECO:0000313" key="1">
    <source>
        <dbReference type="EMBL" id="KAE9005789.1"/>
    </source>
</evidence>
<comment type="caution">
    <text evidence="3">The sequence shown here is derived from an EMBL/GenBank/DDBJ whole genome shotgun (WGS) entry which is preliminary data.</text>
</comment>
<dbReference type="Proteomes" id="UP000433483">
    <property type="component" value="Unassembled WGS sequence"/>
</dbReference>
<name>A0A6A3YQU3_9STRA</name>
<evidence type="ECO:0000313" key="3">
    <source>
        <dbReference type="EMBL" id="KAE9222915.1"/>
    </source>
</evidence>
<evidence type="ECO:0000313" key="5">
    <source>
        <dbReference type="Proteomes" id="UP000433483"/>
    </source>
</evidence>
<dbReference type="EMBL" id="QXFW01000671">
    <property type="protein sequence ID" value="KAE9005789.1"/>
    <property type="molecule type" value="Genomic_DNA"/>
</dbReference>
<protein>
    <recommendedName>
        <fullName evidence="9">HTH CENPB-type domain-containing protein</fullName>
    </recommendedName>
</protein>
<evidence type="ECO:0000313" key="6">
    <source>
        <dbReference type="Proteomes" id="UP000440367"/>
    </source>
</evidence>
<dbReference type="Proteomes" id="UP000460718">
    <property type="component" value="Unassembled WGS sequence"/>
</dbReference>
<dbReference type="EMBL" id="QXGB01000751">
    <property type="protein sequence ID" value="KAE9205205.1"/>
    <property type="molecule type" value="Genomic_DNA"/>
</dbReference>
<dbReference type="AlphaFoldDB" id="A0A6A3YQU3"/>
<dbReference type="Proteomes" id="UP000440367">
    <property type="component" value="Unassembled WGS sequence"/>
</dbReference>
<dbReference type="OrthoDB" id="127815at2759"/>
<dbReference type="EMBL" id="QXGD01000835">
    <property type="protein sequence ID" value="KAE9222915.1"/>
    <property type="molecule type" value="Genomic_DNA"/>
</dbReference>
<keyword evidence="5" id="KW-1185">Reference proteome</keyword>
<evidence type="ECO:0000313" key="4">
    <source>
        <dbReference type="EMBL" id="KAE9224778.1"/>
    </source>
</evidence>
<evidence type="ECO:0000313" key="7">
    <source>
        <dbReference type="Proteomes" id="UP000460718"/>
    </source>
</evidence>
<gene>
    <name evidence="3" type="ORF">PF002_g15109</name>
    <name evidence="4" type="ORF">PF004_g12116</name>
    <name evidence="2" type="ORF">PF005_g13501</name>
    <name evidence="1" type="ORF">PF011_g11885</name>
</gene>
<accession>A0A6A3YQU3</accession>
<dbReference type="EMBL" id="QXGC01000682">
    <property type="protein sequence ID" value="KAE9224778.1"/>
    <property type="molecule type" value="Genomic_DNA"/>
</dbReference>
<evidence type="ECO:0008006" key="9">
    <source>
        <dbReference type="Google" id="ProtNLM"/>
    </source>
</evidence>
<evidence type="ECO:0000313" key="2">
    <source>
        <dbReference type="EMBL" id="KAE9205205.1"/>
    </source>
</evidence>
<reference evidence="5 6" key="1">
    <citation type="submission" date="2018-08" db="EMBL/GenBank/DDBJ databases">
        <title>Genomic investigation of the strawberry pathogen Phytophthora fragariae indicates pathogenicity is determined by transcriptional variation in three key races.</title>
        <authorList>
            <person name="Adams T.M."/>
            <person name="Armitage A.D."/>
            <person name="Sobczyk M.K."/>
            <person name="Bates H.J."/>
            <person name="Dunwell J.M."/>
            <person name="Nellist C.F."/>
            <person name="Harrison R.J."/>
        </authorList>
    </citation>
    <scope>NUCLEOTIDE SEQUENCE [LARGE SCALE GENOMIC DNA]</scope>
    <source>
        <strain evidence="3 6">BC-1</strain>
        <strain evidence="4 8">BC-23</strain>
        <strain evidence="2 5">NOV-27</strain>
        <strain evidence="1 7">SCRP245</strain>
    </source>
</reference>
<sequence length="136" mass="15149">MLTLQAQDIYQGSGGRPGAFKASWSWRNSYLRRHRLSIHRRTRVGQTTLADSDIKAYEFSKKALQKIQALGISVVYNADQTGVNYEYVPTTAIGNRGQKTVWVKCSGKTKARVTAMLLAGSDGSKQEPFLVLKTRP</sequence>